<evidence type="ECO:0000256" key="5">
    <source>
        <dbReference type="SAM" id="MobiDB-lite"/>
    </source>
</evidence>
<comment type="caution">
    <text evidence="8">The sequence shown here is derived from an EMBL/GenBank/DDBJ whole genome shotgun (WGS) entry which is preliminary data.</text>
</comment>
<dbReference type="PANTHER" id="PTHR10037:SF137">
    <property type="entry name" value="VOLTAGE-DEPENDENT T-TYPE CALCIUM CHANNEL SUBUNIT ALPHA"/>
    <property type="match status" value="1"/>
</dbReference>
<evidence type="ECO:0000256" key="1">
    <source>
        <dbReference type="ARBA" id="ARBA00004141"/>
    </source>
</evidence>
<keyword evidence="9" id="KW-1185">Reference proteome</keyword>
<evidence type="ECO:0000313" key="9">
    <source>
        <dbReference type="Proteomes" id="UP000604046"/>
    </source>
</evidence>
<evidence type="ECO:0000256" key="2">
    <source>
        <dbReference type="ARBA" id="ARBA00022692"/>
    </source>
</evidence>
<dbReference type="GO" id="GO:0008332">
    <property type="term" value="F:low voltage-gated calcium channel activity"/>
    <property type="evidence" value="ECO:0007669"/>
    <property type="project" value="TreeGrafter"/>
</dbReference>
<dbReference type="Pfam" id="PF00520">
    <property type="entry name" value="Ion_trans"/>
    <property type="match status" value="2"/>
</dbReference>
<feature type="region of interest" description="Disordered" evidence="5">
    <location>
        <begin position="61"/>
        <end position="102"/>
    </location>
</feature>
<evidence type="ECO:0000259" key="7">
    <source>
        <dbReference type="Pfam" id="PF00520"/>
    </source>
</evidence>
<dbReference type="GO" id="GO:0086010">
    <property type="term" value="P:membrane depolarization during action potential"/>
    <property type="evidence" value="ECO:0007669"/>
    <property type="project" value="TreeGrafter"/>
</dbReference>
<keyword evidence="4 6" id="KW-0472">Membrane</keyword>
<dbReference type="Gene3D" id="1.20.120.350">
    <property type="entry name" value="Voltage-gated potassium channels. Chain C"/>
    <property type="match status" value="2"/>
</dbReference>
<sequence length="694" mass="79613">MDLVERRWGGPEAFLAKNAELFRSPKASERRDVAFDTLVEQTGGRSTVSQLLNVVADAGGFQRDDSADDSTDSLDGESDGIDQSLSRQKMKDLRSLKKKYKQEEEDEREHLKRIEEKYQLRKEQLEEDIKQLQGQLEDELRKLDKLELDQQQVRSFHGPRCLRFVEGDVFTVVSTSIVVLNVLALIKEMTDERYKDIFFWVDQAFLVFYIVELVLRGLLLQKDLLLGPLREVWWNWLDVFIVLAGIYDQWILTAMNQTSSLLVSAVRILRLLRLIRLAKVVRAFLKSELEWVEEDCFQGFILSAILVNSLLLGVQTDWPDFFLWNALEEVLLVVFLFELLVRVKLHKWRFFTDPSEVPWNLLDTIIVVAAVVDQWMLPIFSFASALIGGKPEWGTDSSEDMGSIFLLLRMARLFRILRLARLIHSLPPLYNLVLGVAYAMQGMFWVLVLTVLLLYICAILAVLLIEKGLLFSDGRPPANLKGIFSGVFESMFVLFLVMNGDFDSVQEILDAIPSTQLACALFMILSNWAILAIFTAVVSENMITTVEDRRRENDDVENKDKTDRSVVKLTELFNDMDKREQGLIYASEFDRILSDEDQEAELCDAAGISSNDLNDLTKLLSHSPADGGEAYILEEDFLTGLKKQNDVANERSMMRLEKKIMALEDKLRHWMQQQAVPSQQGRPQSPQGRMQMRT</sequence>
<feature type="domain" description="Ion transport" evidence="7">
    <location>
        <begin position="296"/>
        <end position="542"/>
    </location>
</feature>
<dbReference type="GO" id="GO:0001518">
    <property type="term" value="C:voltage-gated sodium channel complex"/>
    <property type="evidence" value="ECO:0007669"/>
    <property type="project" value="TreeGrafter"/>
</dbReference>
<dbReference type="InterPro" id="IPR043203">
    <property type="entry name" value="VGCC_Ca_Na"/>
</dbReference>
<organism evidence="8 9">
    <name type="scientific">Symbiodinium natans</name>
    <dbReference type="NCBI Taxonomy" id="878477"/>
    <lineage>
        <taxon>Eukaryota</taxon>
        <taxon>Sar</taxon>
        <taxon>Alveolata</taxon>
        <taxon>Dinophyceae</taxon>
        <taxon>Suessiales</taxon>
        <taxon>Symbiodiniaceae</taxon>
        <taxon>Symbiodinium</taxon>
    </lineage>
</organism>
<dbReference type="GO" id="GO:0045956">
    <property type="term" value="P:positive regulation of calcium ion-dependent exocytosis"/>
    <property type="evidence" value="ECO:0007669"/>
    <property type="project" value="TreeGrafter"/>
</dbReference>
<feature type="compositionally biased region" description="Acidic residues" evidence="5">
    <location>
        <begin position="66"/>
        <end position="80"/>
    </location>
</feature>
<feature type="transmembrane region" description="Helical" evidence="6">
    <location>
        <begin position="419"/>
        <end position="438"/>
    </location>
</feature>
<evidence type="ECO:0000256" key="4">
    <source>
        <dbReference type="ARBA" id="ARBA00023136"/>
    </source>
</evidence>
<name>A0A812RD68_9DINO</name>
<evidence type="ECO:0000256" key="3">
    <source>
        <dbReference type="ARBA" id="ARBA00022989"/>
    </source>
</evidence>
<keyword evidence="2 6" id="KW-0812">Transmembrane</keyword>
<dbReference type="InterPro" id="IPR027359">
    <property type="entry name" value="Volt_channel_dom_sf"/>
</dbReference>
<feature type="compositionally biased region" description="Low complexity" evidence="5">
    <location>
        <begin position="677"/>
        <end position="694"/>
    </location>
</feature>
<feature type="transmembrane region" description="Helical" evidence="6">
    <location>
        <begin position="444"/>
        <end position="466"/>
    </location>
</feature>
<dbReference type="GO" id="GO:0070509">
    <property type="term" value="P:calcium ion import"/>
    <property type="evidence" value="ECO:0007669"/>
    <property type="project" value="TreeGrafter"/>
</dbReference>
<protein>
    <submittedName>
        <fullName evidence="8">Cacna1s protein</fullName>
    </submittedName>
</protein>
<feature type="region of interest" description="Disordered" evidence="5">
    <location>
        <begin position="672"/>
        <end position="694"/>
    </location>
</feature>
<reference evidence="8" key="1">
    <citation type="submission" date="2021-02" db="EMBL/GenBank/DDBJ databases">
        <authorList>
            <person name="Dougan E. K."/>
            <person name="Rhodes N."/>
            <person name="Thang M."/>
            <person name="Chan C."/>
        </authorList>
    </citation>
    <scope>NUCLEOTIDE SEQUENCE</scope>
</reference>
<feature type="domain" description="Ion transport" evidence="7">
    <location>
        <begin position="169"/>
        <end position="281"/>
    </location>
</feature>
<dbReference type="GO" id="GO:0005248">
    <property type="term" value="F:voltage-gated sodium channel activity"/>
    <property type="evidence" value="ECO:0007669"/>
    <property type="project" value="TreeGrafter"/>
</dbReference>
<feature type="transmembrane region" description="Helical" evidence="6">
    <location>
        <begin position="198"/>
        <end position="220"/>
    </location>
</feature>
<feature type="transmembrane region" description="Helical" evidence="6">
    <location>
        <begin position="478"/>
        <end position="497"/>
    </location>
</feature>
<feature type="transmembrane region" description="Helical" evidence="6">
    <location>
        <begin position="517"/>
        <end position="539"/>
    </location>
</feature>
<accession>A0A812RD68</accession>
<dbReference type="InterPro" id="IPR005821">
    <property type="entry name" value="Ion_trans_dom"/>
</dbReference>
<dbReference type="SUPFAM" id="SSF81324">
    <property type="entry name" value="Voltage-gated potassium channels"/>
    <property type="match status" value="2"/>
</dbReference>
<dbReference type="Gene3D" id="1.10.287.70">
    <property type="match status" value="1"/>
</dbReference>
<gene>
    <name evidence="8" type="primary">Cacna1s</name>
    <name evidence="8" type="ORF">SNAT2548_LOCUS23666</name>
</gene>
<dbReference type="EMBL" id="CAJNDS010002329">
    <property type="protein sequence ID" value="CAE7435655.1"/>
    <property type="molecule type" value="Genomic_DNA"/>
</dbReference>
<evidence type="ECO:0000256" key="6">
    <source>
        <dbReference type="SAM" id="Phobius"/>
    </source>
</evidence>
<dbReference type="AlphaFoldDB" id="A0A812RD68"/>
<feature type="transmembrane region" description="Helical" evidence="6">
    <location>
        <begin position="169"/>
        <end position="186"/>
    </location>
</feature>
<dbReference type="OrthoDB" id="434752at2759"/>
<proteinExistence type="predicted"/>
<evidence type="ECO:0000313" key="8">
    <source>
        <dbReference type="EMBL" id="CAE7435655.1"/>
    </source>
</evidence>
<dbReference type="Proteomes" id="UP000604046">
    <property type="component" value="Unassembled WGS sequence"/>
</dbReference>
<dbReference type="PANTHER" id="PTHR10037">
    <property type="entry name" value="VOLTAGE-GATED CATION CHANNEL CALCIUM AND SODIUM"/>
    <property type="match status" value="1"/>
</dbReference>
<comment type="subcellular location">
    <subcellularLocation>
        <location evidence="1">Membrane</location>
        <topology evidence="1">Multi-pass membrane protein</topology>
    </subcellularLocation>
</comment>
<keyword evidence="3 6" id="KW-1133">Transmembrane helix</keyword>
<feature type="transmembrane region" description="Helical" evidence="6">
    <location>
        <begin position="321"/>
        <end position="341"/>
    </location>
</feature>